<dbReference type="AlphaFoldDB" id="F4S4H0"/>
<evidence type="ECO:0000313" key="6">
    <source>
        <dbReference type="Proteomes" id="UP000001072"/>
    </source>
</evidence>
<feature type="domain" description="Ca3427-like PBP 2" evidence="4">
    <location>
        <begin position="79"/>
        <end position="157"/>
    </location>
</feature>
<evidence type="ECO:0000256" key="2">
    <source>
        <dbReference type="ARBA" id="ARBA00010742"/>
    </source>
</evidence>
<dbReference type="EMBL" id="GL883147">
    <property type="protein sequence ID" value="EGG00408.1"/>
    <property type="molecule type" value="Genomic_DNA"/>
</dbReference>
<dbReference type="eggNOG" id="ENOG502QRHZ">
    <property type="taxonomic scope" value="Eukaryota"/>
</dbReference>
<dbReference type="Gene3D" id="3.40.190.10">
    <property type="entry name" value="Periplasmic binding protein-like II"/>
    <property type="match status" value="2"/>
</dbReference>
<dbReference type="VEuPathDB" id="FungiDB:MELLADRAFT_67802"/>
<comment type="subcellular location">
    <subcellularLocation>
        <location evidence="1">Periplasm</location>
    </subcellularLocation>
</comment>
<dbReference type="InParanoid" id="F4S4H0"/>
<evidence type="ECO:0000256" key="3">
    <source>
        <dbReference type="ARBA" id="ARBA00022729"/>
    </source>
</evidence>
<keyword evidence="3" id="KW-0732">Signal</keyword>
<name>F4S4H0_MELLP</name>
<sequence length="249" mass="27831">MSTSIPKKLRIGYVPEHFSSPLLQLIKSDHDFASTIELIPNPSGTGQMIKSFQDCQIDVAIALTESLIAGIILGPTSRAHRLGISRLGSGSQVMASVMALQRGWLEDGAKPIEFVVNDTFKNLRDSVNDGSTAAFMWEWFTTKPFQDSGEVKFIGNVPTPWESWVIVASPQERNPEVLAPARLKEFLEKLDHFTHRFGIGKGVREADHVEFVKNTFHQAEEDVKEWMKGVSYPEKCSQVSLETVKETIK</sequence>
<dbReference type="HOGENOM" id="CLU_061316_1_0_1"/>
<dbReference type="Pfam" id="PF22384">
    <property type="entry name" value="PBP2_Ca3427_like"/>
    <property type="match status" value="1"/>
</dbReference>
<protein>
    <recommendedName>
        <fullName evidence="4">Ca3427-like PBP 2 domain-containing protein</fullName>
    </recommendedName>
</protein>
<dbReference type="PANTHER" id="PTHR30024:SF47">
    <property type="entry name" value="TAURINE-BINDING PERIPLASMIC PROTEIN"/>
    <property type="match status" value="1"/>
</dbReference>
<dbReference type="Proteomes" id="UP000001072">
    <property type="component" value="Unassembled WGS sequence"/>
</dbReference>
<dbReference type="KEGG" id="mlr:MELLADRAFT_67802"/>
<dbReference type="RefSeq" id="XP_007416254.1">
    <property type="nucleotide sequence ID" value="XM_007416192.1"/>
</dbReference>
<comment type="similarity">
    <text evidence="2">Belongs to the bacterial solute-binding protein SsuA/TauA family.</text>
</comment>
<dbReference type="InterPro" id="IPR054364">
    <property type="entry name" value="Ca3427-like_PBP2"/>
</dbReference>
<dbReference type="GO" id="GO:0042597">
    <property type="term" value="C:periplasmic space"/>
    <property type="evidence" value="ECO:0007669"/>
    <property type="project" value="UniProtKB-SubCell"/>
</dbReference>
<gene>
    <name evidence="5" type="ORF">MELLADRAFT_67802</name>
</gene>
<proteinExistence type="inferred from homology"/>
<evidence type="ECO:0000313" key="5">
    <source>
        <dbReference type="EMBL" id="EGG00408.1"/>
    </source>
</evidence>
<organism evidence="6">
    <name type="scientific">Melampsora larici-populina (strain 98AG31 / pathotype 3-4-7)</name>
    <name type="common">Poplar leaf rust fungus</name>
    <dbReference type="NCBI Taxonomy" id="747676"/>
    <lineage>
        <taxon>Eukaryota</taxon>
        <taxon>Fungi</taxon>
        <taxon>Dikarya</taxon>
        <taxon>Basidiomycota</taxon>
        <taxon>Pucciniomycotina</taxon>
        <taxon>Pucciniomycetes</taxon>
        <taxon>Pucciniales</taxon>
        <taxon>Melampsoraceae</taxon>
        <taxon>Melampsora</taxon>
    </lineage>
</organism>
<evidence type="ECO:0000259" key="4">
    <source>
        <dbReference type="Pfam" id="PF22384"/>
    </source>
</evidence>
<keyword evidence="6" id="KW-1185">Reference proteome</keyword>
<reference evidence="6" key="1">
    <citation type="journal article" date="2011" name="Proc. Natl. Acad. Sci. U.S.A.">
        <title>Obligate biotrophy features unraveled by the genomic analysis of rust fungi.</title>
        <authorList>
            <person name="Duplessis S."/>
            <person name="Cuomo C.A."/>
            <person name="Lin Y.-C."/>
            <person name="Aerts A."/>
            <person name="Tisserant E."/>
            <person name="Veneault-Fourrey C."/>
            <person name="Joly D.L."/>
            <person name="Hacquard S."/>
            <person name="Amselem J."/>
            <person name="Cantarel B.L."/>
            <person name="Chiu R."/>
            <person name="Coutinho P.M."/>
            <person name="Feau N."/>
            <person name="Field M."/>
            <person name="Frey P."/>
            <person name="Gelhaye E."/>
            <person name="Goldberg J."/>
            <person name="Grabherr M.G."/>
            <person name="Kodira C.D."/>
            <person name="Kohler A."/>
            <person name="Kuees U."/>
            <person name="Lindquist E.A."/>
            <person name="Lucas S.M."/>
            <person name="Mago R."/>
            <person name="Mauceli E."/>
            <person name="Morin E."/>
            <person name="Murat C."/>
            <person name="Pangilinan J.L."/>
            <person name="Park R."/>
            <person name="Pearson M."/>
            <person name="Quesneville H."/>
            <person name="Rouhier N."/>
            <person name="Sakthikumar S."/>
            <person name="Salamov A.A."/>
            <person name="Schmutz J."/>
            <person name="Selles B."/>
            <person name="Shapiro H."/>
            <person name="Tanguay P."/>
            <person name="Tuskan G.A."/>
            <person name="Henrissat B."/>
            <person name="Van de Peer Y."/>
            <person name="Rouze P."/>
            <person name="Ellis J.G."/>
            <person name="Dodds P.N."/>
            <person name="Schein J.E."/>
            <person name="Zhong S."/>
            <person name="Hamelin R.C."/>
            <person name="Grigoriev I.V."/>
            <person name="Szabo L.J."/>
            <person name="Martin F."/>
        </authorList>
    </citation>
    <scope>NUCLEOTIDE SEQUENCE [LARGE SCALE GENOMIC DNA]</scope>
    <source>
        <strain evidence="6">98AG31 / pathotype 3-4-7</strain>
    </source>
</reference>
<dbReference type="OrthoDB" id="1363at2759"/>
<accession>F4S4H0</accession>
<dbReference type="GeneID" id="18930908"/>
<evidence type="ECO:0000256" key="1">
    <source>
        <dbReference type="ARBA" id="ARBA00004418"/>
    </source>
</evidence>
<dbReference type="PANTHER" id="PTHR30024">
    <property type="entry name" value="ALIPHATIC SULFONATES-BINDING PROTEIN-RELATED"/>
    <property type="match status" value="1"/>
</dbReference>